<dbReference type="OrthoDB" id="1935713at2759"/>
<dbReference type="PANTHER" id="PTHR31721:SF1">
    <property type="entry name" value="OS07G0656700 PROTEIN"/>
    <property type="match status" value="1"/>
</dbReference>
<protein>
    <submittedName>
        <fullName evidence="3">Uncharacterized protein</fullName>
    </submittedName>
</protein>
<keyword evidence="2" id="KW-0812">Transmembrane</keyword>
<dbReference type="InterPro" id="IPR005134">
    <property type="entry name" value="UPF0114"/>
</dbReference>
<dbReference type="PANTHER" id="PTHR31721">
    <property type="entry name" value="OS06G0710300 PROTEIN"/>
    <property type="match status" value="1"/>
</dbReference>
<dbReference type="Pfam" id="PF03350">
    <property type="entry name" value="UPF0114"/>
    <property type="match status" value="1"/>
</dbReference>
<sequence length="329" mass="35637">MRSSPWAPHLSNVHRQGRSFHPQSRSSSSTASANGRSSSDDLNPRVAMSKGDLESCQWLKPSDKTFGSESSAYRSPSPALSASFECCFSASSSGSVQSSNGVPAQPSSSHSSDGSAHAASLKHSNVLLNAFTASRLLDAAFGPSWIERAENAIERAIFDFRFLSLLAVAGSLAGSFLCFLKGCVFIVESYQAFYVMCLRGEHTGKMVLRLVEAVDVYLTGTVMLIFGMGLYGLFISNVASNLPPNQDRALQNSSLFGMFLLQERPKWMRIASLDELKTKLGHVVVMILLVKMFERSKAVVIATGADLLSYSVSIFLTSGALLVLRHLHH</sequence>
<feature type="transmembrane region" description="Helical" evidence="2">
    <location>
        <begin position="216"/>
        <end position="239"/>
    </location>
</feature>
<feature type="compositionally biased region" description="Low complexity" evidence="1">
    <location>
        <begin position="24"/>
        <end position="37"/>
    </location>
</feature>
<evidence type="ECO:0000256" key="1">
    <source>
        <dbReference type="SAM" id="MobiDB-lite"/>
    </source>
</evidence>
<dbReference type="AlphaFoldDB" id="A0A9D4UB24"/>
<reference evidence="3" key="1">
    <citation type="submission" date="2021-01" db="EMBL/GenBank/DDBJ databases">
        <title>Adiantum capillus-veneris genome.</title>
        <authorList>
            <person name="Fang Y."/>
            <person name="Liao Q."/>
        </authorList>
    </citation>
    <scope>NUCLEOTIDE SEQUENCE</scope>
    <source>
        <strain evidence="3">H3</strain>
        <tissue evidence="3">Leaf</tissue>
    </source>
</reference>
<feature type="region of interest" description="Disordered" evidence="1">
    <location>
        <begin position="1"/>
        <end position="54"/>
    </location>
</feature>
<keyword evidence="2" id="KW-0472">Membrane</keyword>
<evidence type="ECO:0000313" key="3">
    <source>
        <dbReference type="EMBL" id="KAI5064263.1"/>
    </source>
</evidence>
<dbReference type="Proteomes" id="UP000886520">
    <property type="component" value="Chromosome 20"/>
</dbReference>
<name>A0A9D4UB24_ADICA</name>
<organism evidence="3 4">
    <name type="scientific">Adiantum capillus-veneris</name>
    <name type="common">Maidenhair fern</name>
    <dbReference type="NCBI Taxonomy" id="13818"/>
    <lineage>
        <taxon>Eukaryota</taxon>
        <taxon>Viridiplantae</taxon>
        <taxon>Streptophyta</taxon>
        <taxon>Embryophyta</taxon>
        <taxon>Tracheophyta</taxon>
        <taxon>Polypodiopsida</taxon>
        <taxon>Polypodiidae</taxon>
        <taxon>Polypodiales</taxon>
        <taxon>Pteridineae</taxon>
        <taxon>Pteridaceae</taxon>
        <taxon>Vittarioideae</taxon>
        <taxon>Adiantum</taxon>
    </lineage>
</organism>
<keyword evidence="4" id="KW-1185">Reference proteome</keyword>
<comment type="caution">
    <text evidence="3">The sequence shown here is derived from an EMBL/GenBank/DDBJ whole genome shotgun (WGS) entry which is preliminary data.</text>
</comment>
<keyword evidence="2" id="KW-1133">Transmembrane helix</keyword>
<dbReference type="EMBL" id="JABFUD020000020">
    <property type="protein sequence ID" value="KAI5064263.1"/>
    <property type="molecule type" value="Genomic_DNA"/>
</dbReference>
<feature type="transmembrane region" description="Helical" evidence="2">
    <location>
        <begin position="299"/>
        <end position="324"/>
    </location>
</feature>
<accession>A0A9D4UB24</accession>
<gene>
    <name evidence="3" type="ORF">GOP47_0020933</name>
</gene>
<evidence type="ECO:0000313" key="4">
    <source>
        <dbReference type="Proteomes" id="UP000886520"/>
    </source>
</evidence>
<feature type="transmembrane region" description="Helical" evidence="2">
    <location>
        <begin position="162"/>
        <end position="187"/>
    </location>
</feature>
<evidence type="ECO:0000256" key="2">
    <source>
        <dbReference type="SAM" id="Phobius"/>
    </source>
</evidence>
<proteinExistence type="predicted"/>